<dbReference type="EMBL" id="PHRG01000011">
    <property type="protein sequence ID" value="PJO74439.1"/>
    <property type="molecule type" value="Genomic_DNA"/>
</dbReference>
<keyword evidence="1" id="KW-0540">Nuclease</keyword>
<accession>A0A2H9YP68</accession>
<organism evidence="1 2">
    <name type="scientific">Acinetobacter pseudolwoffii</name>
    <dbReference type="NCBI Taxonomy" id="2053287"/>
    <lineage>
        <taxon>Bacteria</taxon>
        <taxon>Pseudomonadati</taxon>
        <taxon>Pseudomonadota</taxon>
        <taxon>Gammaproteobacteria</taxon>
        <taxon>Moraxellales</taxon>
        <taxon>Moraxellaceae</taxon>
        <taxon>Acinetobacter</taxon>
    </lineage>
</organism>
<dbReference type="InterPro" id="IPR018579">
    <property type="entry name" value="Restrct_endonuc_II_LlaJI"/>
</dbReference>
<dbReference type="GeneID" id="97177938"/>
<dbReference type="Proteomes" id="UP000243446">
    <property type="component" value="Unassembled WGS sequence"/>
</dbReference>
<dbReference type="RefSeq" id="WP_100535541.1">
    <property type="nucleotide sequence ID" value="NZ_JBHRWM010000021.1"/>
</dbReference>
<dbReference type="Pfam" id="PF09563">
    <property type="entry name" value="RE_LlaJI"/>
    <property type="match status" value="1"/>
</dbReference>
<dbReference type="GO" id="GO:0004519">
    <property type="term" value="F:endonuclease activity"/>
    <property type="evidence" value="ECO:0007669"/>
    <property type="project" value="UniProtKB-KW"/>
</dbReference>
<proteinExistence type="predicted"/>
<comment type="caution">
    <text evidence="1">The sequence shown here is derived from an EMBL/GenBank/DDBJ whole genome shotgun (WGS) entry which is preliminary data.</text>
</comment>
<keyword evidence="1" id="KW-0378">Hydrolase</keyword>
<name>A0A2H9YP68_9GAMM</name>
<sequence>MTLTNLEILFDRCEVKSLPTQIQKFIIENQLISSTNNEFVSFCGLILLESKKYVFFPLSSDRSIIDSNPYHYSNLLISSLNKYFNSTKNKVFHPDDELQESDLLGLDQLNVRKNIIDDYLNKGLIISEINTLKKNRGKIDWRATLNKSLIFPDQNNCPIYIDFYSKNRINFDYEITKIHAGVLQKIFLDNVFFDNRFKKLPYDIKHADKSKLSINSQIKLLKSELKNQYKDRSIRVIKLLINFLSNFHTEKQGTNIIGVTKFHCAWEHMLLKIFNNTISLNGMLPKPRYISAIKDMKHAIKDGMRTDIVVIDEIEKSISILDAKYYKATNSQNTPGWGDLVKQFFYEKALKTLPQYSDYTVKNILIFPGSVHNFEKVKMATVLKPIPKFSHFIFKEVIKFSLRDSILKKVIINSDYVQFHDKEFPPLDCKYTPPFRAVGFISA</sequence>
<reference evidence="1 2" key="1">
    <citation type="submission" date="2017-11" db="EMBL/GenBank/DDBJ databases">
        <title>Revising the taxonomy of the Acinetobacter lwoffii group: the description of Acinetobacter pseudolwoffii sp. nov. and emended description of Acinetobacter lwoffii.</title>
        <authorList>
            <person name="Nemec A."/>
            <person name="Radolfova-Krizova L."/>
        </authorList>
    </citation>
    <scope>NUCLEOTIDE SEQUENCE [LARGE SCALE GENOMIC DNA]</scope>
    <source>
        <strain evidence="1 2">ANC 5044</strain>
    </source>
</reference>
<keyword evidence="1" id="KW-0255">Endonuclease</keyword>
<dbReference type="AlphaFoldDB" id="A0A2H9YP68"/>
<evidence type="ECO:0000313" key="1">
    <source>
        <dbReference type="EMBL" id="PJO74439.1"/>
    </source>
</evidence>
<gene>
    <name evidence="1" type="ORF">CWI32_13575</name>
</gene>
<protein>
    <submittedName>
        <fullName evidence="1">LlaJI family restriction endonuclease</fullName>
    </submittedName>
</protein>
<evidence type="ECO:0000313" key="2">
    <source>
        <dbReference type="Proteomes" id="UP000243446"/>
    </source>
</evidence>